<dbReference type="Pfam" id="PF01261">
    <property type="entry name" value="AP_endonuc_2"/>
    <property type="match status" value="1"/>
</dbReference>
<protein>
    <submittedName>
        <fullName evidence="2">Xylose isomerase</fullName>
    </submittedName>
</protein>
<keyword evidence="2" id="KW-0413">Isomerase</keyword>
<sequence>MTPTPATPRRMYSLAQLIALPYTPPQMVQLAANTGCHACGIRIRPSSPGGPFHALETDAALRRETLARIAHTGVKVLDVEIIRITPDFDLANCRAFLEVCAELGARHVLTAGIDENEARLTAHYAALCDLAAPYGLSLDLEFMPWTAVKSVGDAARIVTAVSKPNAAVLVDALHWARSASTLDGVAALPRSALNYAQICDGRVPGPTTVEGLIHDARCERMQPGEGGIPLRELFARLPADLPVSIEVPDDKRAPAMGYEAWAKQCFAAAKRVLEPQGAEP</sequence>
<keyword evidence="3" id="KW-1185">Reference proteome</keyword>
<dbReference type="InterPro" id="IPR013022">
    <property type="entry name" value="Xyl_isomerase-like_TIM-brl"/>
</dbReference>
<dbReference type="GO" id="GO:0016853">
    <property type="term" value="F:isomerase activity"/>
    <property type="evidence" value="ECO:0007669"/>
    <property type="project" value="UniProtKB-KW"/>
</dbReference>
<name>A0ABM7YHP3_9BURK</name>
<dbReference type="InterPro" id="IPR036237">
    <property type="entry name" value="Xyl_isomerase-like_sf"/>
</dbReference>
<organism evidence="2 3">
    <name type="scientific">Sphaerotilus microaerophilus</name>
    <dbReference type="NCBI Taxonomy" id="2914710"/>
    <lineage>
        <taxon>Bacteria</taxon>
        <taxon>Pseudomonadati</taxon>
        <taxon>Pseudomonadota</taxon>
        <taxon>Betaproteobacteria</taxon>
        <taxon>Burkholderiales</taxon>
        <taxon>Sphaerotilaceae</taxon>
        <taxon>Sphaerotilus</taxon>
    </lineage>
</organism>
<proteinExistence type="predicted"/>
<dbReference type="Gene3D" id="3.20.20.150">
    <property type="entry name" value="Divalent-metal-dependent TIM barrel enzymes"/>
    <property type="match status" value="1"/>
</dbReference>
<dbReference type="RefSeq" id="WP_251971963.1">
    <property type="nucleotide sequence ID" value="NZ_AP025730.1"/>
</dbReference>
<dbReference type="EMBL" id="AP025730">
    <property type="protein sequence ID" value="BDI03701.1"/>
    <property type="molecule type" value="Genomic_DNA"/>
</dbReference>
<dbReference type="Proteomes" id="UP001057498">
    <property type="component" value="Chromosome"/>
</dbReference>
<accession>A0ABM7YHP3</accession>
<reference evidence="2" key="1">
    <citation type="submission" date="2022-04" db="EMBL/GenBank/DDBJ databases">
        <title>Whole genome sequence of Sphaerotilus sp. FB-5.</title>
        <authorList>
            <person name="Takeda M."/>
            <person name="Narihara S."/>
            <person name="Akimoto M."/>
            <person name="Akimoto R."/>
            <person name="Nishiyashiki S."/>
            <person name="Murakami T."/>
        </authorList>
    </citation>
    <scope>NUCLEOTIDE SEQUENCE</scope>
    <source>
        <strain evidence="2">FB-5</strain>
    </source>
</reference>
<feature type="domain" description="Xylose isomerase-like TIM barrel" evidence="1">
    <location>
        <begin position="29"/>
        <end position="254"/>
    </location>
</feature>
<evidence type="ECO:0000313" key="2">
    <source>
        <dbReference type="EMBL" id="BDI03701.1"/>
    </source>
</evidence>
<dbReference type="PANTHER" id="PTHR12110">
    <property type="entry name" value="HYDROXYPYRUVATE ISOMERASE"/>
    <property type="match status" value="1"/>
</dbReference>
<dbReference type="InterPro" id="IPR050312">
    <property type="entry name" value="IolE/XylAMocC-like"/>
</dbReference>
<evidence type="ECO:0000313" key="3">
    <source>
        <dbReference type="Proteomes" id="UP001057498"/>
    </source>
</evidence>
<gene>
    <name evidence="2" type="ORF">CATMQ487_06710</name>
</gene>
<evidence type="ECO:0000259" key="1">
    <source>
        <dbReference type="Pfam" id="PF01261"/>
    </source>
</evidence>
<dbReference type="PANTHER" id="PTHR12110:SF48">
    <property type="entry name" value="BLL3656 PROTEIN"/>
    <property type="match status" value="1"/>
</dbReference>
<dbReference type="SUPFAM" id="SSF51658">
    <property type="entry name" value="Xylose isomerase-like"/>
    <property type="match status" value="1"/>
</dbReference>